<dbReference type="Gene3D" id="1.20.5.1150">
    <property type="entry name" value="Ribosomal protein S8"/>
    <property type="match status" value="1"/>
</dbReference>
<feature type="region of interest" description="Disordered" evidence="7">
    <location>
        <begin position="34"/>
        <end position="64"/>
    </location>
</feature>
<dbReference type="PATRIC" id="fig|1703774.3.peg.2133"/>
<dbReference type="PANTHER" id="PTHR21109:SF22">
    <property type="entry name" value="SMALL RIBOSOMAL SUBUNIT PROTEIN BS21"/>
    <property type="match status" value="1"/>
</dbReference>
<dbReference type="EMBL" id="LJUI01000004">
    <property type="protein sequence ID" value="KPK71321.1"/>
    <property type="molecule type" value="Genomic_DNA"/>
</dbReference>
<dbReference type="Proteomes" id="UP000051717">
    <property type="component" value="Unassembled WGS sequence"/>
</dbReference>
<sequence>MAGIRVKDDESFESALRRFKKACEKAGILSEVRKHQHFEKPSERRKKKQLAAKRKLARRQQKAS</sequence>
<organism evidence="8 9">
    <name type="scientific">candidate division TA06 bacterium SM23_40</name>
    <dbReference type="NCBI Taxonomy" id="1703774"/>
    <lineage>
        <taxon>Bacteria</taxon>
        <taxon>Bacteria division TA06</taxon>
    </lineage>
</organism>
<comment type="caution">
    <text evidence="8">The sequence shown here is derived from an EMBL/GenBank/DDBJ whole genome shotgun (WGS) entry which is preliminary data.</text>
</comment>
<dbReference type="PRINTS" id="PR00976">
    <property type="entry name" value="RIBOSOMALS21"/>
</dbReference>
<dbReference type="GO" id="GO:0005840">
    <property type="term" value="C:ribosome"/>
    <property type="evidence" value="ECO:0007669"/>
    <property type="project" value="UniProtKB-KW"/>
</dbReference>
<evidence type="ECO:0000256" key="7">
    <source>
        <dbReference type="SAM" id="MobiDB-lite"/>
    </source>
</evidence>
<dbReference type="InterPro" id="IPR001911">
    <property type="entry name" value="Ribosomal_bS21"/>
</dbReference>
<dbReference type="InterPro" id="IPR018278">
    <property type="entry name" value="Ribosomal_bS21_CS"/>
</dbReference>
<evidence type="ECO:0000256" key="5">
    <source>
        <dbReference type="HAMAP-Rule" id="MF_00358"/>
    </source>
</evidence>
<proteinExistence type="inferred from homology"/>
<gene>
    <name evidence="5" type="primary">rpsU</name>
    <name evidence="8" type="ORF">AMJ82_00920</name>
</gene>
<accession>A0A0S8GEX6</accession>
<dbReference type="GO" id="GO:0003735">
    <property type="term" value="F:structural constituent of ribosome"/>
    <property type="evidence" value="ECO:0007669"/>
    <property type="project" value="InterPro"/>
</dbReference>
<evidence type="ECO:0000256" key="1">
    <source>
        <dbReference type="ARBA" id="ARBA00006640"/>
    </source>
</evidence>
<evidence type="ECO:0000256" key="6">
    <source>
        <dbReference type="RuleBase" id="RU000667"/>
    </source>
</evidence>
<dbReference type="GO" id="GO:1990904">
    <property type="term" value="C:ribonucleoprotein complex"/>
    <property type="evidence" value="ECO:0007669"/>
    <property type="project" value="UniProtKB-KW"/>
</dbReference>
<dbReference type="GO" id="GO:0006412">
    <property type="term" value="P:translation"/>
    <property type="evidence" value="ECO:0007669"/>
    <property type="project" value="UniProtKB-UniRule"/>
</dbReference>
<dbReference type="PANTHER" id="PTHR21109">
    <property type="entry name" value="MITOCHONDRIAL 28S RIBOSOMAL PROTEIN S21"/>
    <property type="match status" value="1"/>
</dbReference>
<dbReference type="Pfam" id="PF01165">
    <property type="entry name" value="Ribosomal_S21"/>
    <property type="match status" value="1"/>
</dbReference>
<name>A0A0S8GEX6_UNCT6</name>
<keyword evidence="3 5" id="KW-0687">Ribonucleoprotein</keyword>
<keyword evidence="2 5" id="KW-0689">Ribosomal protein</keyword>
<evidence type="ECO:0000256" key="2">
    <source>
        <dbReference type="ARBA" id="ARBA00022980"/>
    </source>
</evidence>
<evidence type="ECO:0000313" key="9">
    <source>
        <dbReference type="Proteomes" id="UP000051717"/>
    </source>
</evidence>
<dbReference type="HAMAP" id="MF_00358">
    <property type="entry name" value="Ribosomal_bS21"/>
    <property type="match status" value="1"/>
</dbReference>
<dbReference type="AlphaFoldDB" id="A0A0S8GEX6"/>
<evidence type="ECO:0000256" key="4">
    <source>
        <dbReference type="ARBA" id="ARBA00035135"/>
    </source>
</evidence>
<evidence type="ECO:0000256" key="3">
    <source>
        <dbReference type="ARBA" id="ARBA00023274"/>
    </source>
</evidence>
<dbReference type="NCBIfam" id="TIGR00030">
    <property type="entry name" value="S21p"/>
    <property type="match status" value="1"/>
</dbReference>
<comment type="similarity">
    <text evidence="1 5 6">Belongs to the bacterial ribosomal protein bS21 family.</text>
</comment>
<evidence type="ECO:0000313" key="8">
    <source>
        <dbReference type="EMBL" id="KPK71321.1"/>
    </source>
</evidence>
<dbReference type="InterPro" id="IPR038380">
    <property type="entry name" value="Ribosomal_bS21_sf"/>
</dbReference>
<dbReference type="PROSITE" id="PS01181">
    <property type="entry name" value="RIBOSOMAL_S21"/>
    <property type="match status" value="1"/>
</dbReference>
<feature type="compositionally biased region" description="Basic residues" evidence="7">
    <location>
        <begin position="43"/>
        <end position="64"/>
    </location>
</feature>
<protein>
    <recommendedName>
        <fullName evidence="4 5">Small ribosomal subunit protein bS21</fullName>
    </recommendedName>
</protein>
<reference evidence="8 9" key="1">
    <citation type="journal article" date="2015" name="Microbiome">
        <title>Genomic resolution of linkages in carbon, nitrogen, and sulfur cycling among widespread estuary sediment bacteria.</title>
        <authorList>
            <person name="Baker B.J."/>
            <person name="Lazar C.S."/>
            <person name="Teske A.P."/>
            <person name="Dick G.J."/>
        </authorList>
    </citation>
    <scope>NUCLEOTIDE SEQUENCE [LARGE SCALE GENOMIC DNA]</scope>
    <source>
        <strain evidence="8">SM23_40</strain>
    </source>
</reference>